<dbReference type="PANTHER" id="PTHR24421">
    <property type="entry name" value="NITRATE/NITRITE SENSOR PROTEIN NARX-RELATED"/>
    <property type="match status" value="1"/>
</dbReference>
<keyword evidence="3" id="KW-0902">Two-component regulatory system</keyword>
<evidence type="ECO:0000256" key="4">
    <source>
        <dbReference type="SAM" id="Phobius"/>
    </source>
</evidence>
<dbReference type="GO" id="GO:0016301">
    <property type="term" value="F:kinase activity"/>
    <property type="evidence" value="ECO:0007669"/>
    <property type="project" value="UniProtKB-KW"/>
</dbReference>
<protein>
    <submittedName>
        <fullName evidence="6">Signal transduction histidine kinase</fullName>
    </submittedName>
</protein>
<dbReference type="SUPFAM" id="SSF55874">
    <property type="entry name" value="ATPase domain of HSP90 chaperone/DNA topoisomerase II/histidine kinase"/>
    <property type="match status" value="1"/>
</dbReference>
<dbReference type="InterPro" id="IPR003594">
    <property type="entry name" value="HATPase_dom"/>
</dbReference>
<keyword evidence="7" id="KW-1185">Reference proteome</keyword>
<feature type="transmembrane region" description="Helical" evidence="4">
    <location>
        <begin position="16"/>
        <end position="34"/>
    </location>
</feature>
<name>A0A543JQC1_9PSEU</name>
<evidence type="ECO:0000256" key="2">
    <source>
        <dbReference type="ARBA" id="ARBA00022777"/>
    </source>
</evidence>
<feature type="transmembrane region" description="Helical" evidence="4">
    <location>
        <begin position="67"/>
        <end position="86"/>
    </location>
</feature>
<keyword evidence="4" id="KW-1133">Transmembrane helix</keyword>
<evidence type="ECO:0000259" key="5">
    <source>
        <dbReference type="Pfam" id="PF02518"/>
    </source>
</evidence>
<evidence type="ECO:0000256" key="1">
    <source>
        <dbReference type="ARBA" id="ARBA00022679"/>
    </source>
</evidence>
<dbReference type="GO" id="GO:0000160">
    <property type="term" value="P:phosphorelay signal transduction system"/>
    <property type="evidence" value="ECO:0007669"/>
    <property type="project" value="UniProtKB-KW"/>
</dbReference>
<dbReference type="CDD" id="cd16917">
    <property type="entry name" value="HATPase_UhpB-NarQ-NarX-like"/>
    <property type="match status" value="1"/>
</dbReference>
<dbReference type="Pfam" id="PF02518">
    <property type="entry name" value="HATPase_c"/>
    <property type="match status" value="1"/>
</dbReference>
<accession>A0A543JQC1</accession>
<dbReference type="InterPro" id="IPR036890">
    <property type="entry name" value="HATPase_C_sf"/>
</dbReference>
<keyword evidence="4" id="KW-0812">Transmembrane</keyword>
<keyword evidence="2 6" id="KW-0418">Kinase</keyword>
<evidence type="ECO:0000313" key="6">
    <source>
        <dbReference type="EMBL" id="TQM85061.1"/>
    </source>
</evidence>
<reference evidence="6 7" key="1">
    <citation type="submission" date="2019-06" db="EMBL/GenBank/DDBJ databases">
        <title>Sequencing the genomes of 1000 actinobacteria strains.</title>
        <authorList>
            <person name="Klenk H.-P."/>
        </authorList>
    </citation>
    <scope>NUCLEOTIDE SEQUENCE [LARGE SCALE GENOMIC DNA]</scope>
    <source>
        <strain evidence="6 7">DSM 45456</strain>
    </source>
</reference>
<comment type="caution">
    <text evidence="6">The sequence shown here is derived from an EMBL/GenBank/DDBJ whole genome shotgun (WGS) entry which is preliminary data.</text>
</comment>
<gene>
    <name evidence="6" type="ORF">FHX81_7530</name>
</gene>
<dbReference type="OrthoDB" id="5125370at2"/>
<dbReference type="RefSeq" id="WP_141983157.1">
    <property type="nucleotide sequence ID" value="NZ_VFPP01000001.1"/>
</dbReference>
<organism evidence="6 7">
    <name type="scientific">Saccharothrix saharensis</name>
    <dbReference type="NCBI Taxonomy" id="571190"/>
    <lineage>
        <taxon>Bacteria</taxon>
        <taxon>Bacillati</taxon>
        <taxon>Actinomycetota</taxon>
        <taxon>Actinomycetes</taxon>
        <taxon>Pseudonocardiales</taxon>
        <taxon>Pseudonocardiaceae</taxon>
        <taxon>Saccharothrix</taxon>
    </lineage>
</organism>
<evidence type="ECO:0000313" key="7">
    <source>
        <dbReference type="Proteomes" id="UP000316628"/>
    </source>
</evidence>
<dbReference type="InterPro" id="IPR050482">
    <property type="entry name" value="Sensor_HK_TwoCompSys"/>
</dbReference>
<sequence length="372" mass="39733">MPGQAELVLRRFGRRYAVLVRLLTLLPVCAIALLRVTPEHLAATAVTIGVAALWTCAYAWWLPRTPGTAPVVVDVVVLLGVCLSAYPTDAIDHRNVGWIRLLVTFACVTYQWHTSPRAGVAAALVVDGAMLVVTTTGGADGDVVLSQAWVLVATALSRAAWLLVRRAAERADRMAADAARAERESSVAAAVRAEEREFAASLHDTAAATLLMVGSGQVREDSAWLAAQARRDLDRLRSGGTGGARHTDLVRLLHAEVEAVHLDVELDAPERLVLPSDVAAVFADATREALNNVRRHAGTSRASIRLGGDERRLALDVADRGRGFSPDAVPATRRGLRESVHGRLRRIGGTATVRSTLGTGTVVRLEWGDGGE</sequence>
<dbReference type="Gene3D" id="3.30.565.10">
    <property type="entry name" value="Histidine kinase-like ATPase, C-terminal domain"/>
    <property type="match status" value="1"/>
</dbReference>
<evidence type="ECO:0000256" key="3">
    <source>
        <dbReference type="ARBA" id="ARBA00023012"/>
    </source>
</evidence>
<feature type="transmembrane region" description="Helical" evidence="4">
    <location>
        <begin position="41"/>
        <end position="61"/>
    </location>
</feature>
<dbReference type="PANTHER" id="PTHR24421:SF61">
    <property type="entry name" value="OXYGEN SENSOR HISTIDINE KINASE NREB"/>
    <property type="match status" value="1"/>
</dbReference>
<proteinExistence type="predicted"/>
<dbReference type="AlphaFoldDB" id="A0A543JQC1"/>
<dbReference type="EMBL" id="VFPP01000001">
    <property type="protein sequence ID" value="TQM85061.1"/>
    <property type="molecule type" value="Genomic_DNA"/>
</dbReference>
<keyword evidence="4" id="KW-0472">Membrane</keyword>
<dbReference type="Proteomes" id="UP000316628">
    <property type="component" value="Unassembled WGS sequence"/>
</dbReference>
<keyword evidence="1" id="KW-0808">Transferase</keyword>
<feature type="domain" description="Histidine kinase/HSP90-like ATPase" evidence="5">
    <location>
        <begin position="285"/>
        <end position="366"/>
    </location>
</feature>